<proteinExistence type="predicted"/>
<accession>A0A9X1BBB0</accession>
<dbReference type="InterPro" id="IPR038718">
    <property type="entry name" value="SNF2-like_sf"/>
</dbReference>
<reference evidence="2 3" key="1">
    <citation type="journal article" date="2020" name="Microorganisms">
        <title>Osmotic Adaptation and Compatible Solute Biosynthesis of Phototrophic Bacteria as Revealed from Genome Analyses.</title>
        <authorList>
            <person name="Imhoff J.F."/>
            <person name="Rahn T."/>
            <person name="Kunzel S."/>
            <person name="Keller A."/>
            <person name="Neulinger S.C."/>
        </authorList>
    </citation>
    <scope>NUCLEOTIDE SEQUENCE [LARGE SCALE GENOMIC DNA]</scope>
    <source>
        <strain evidence="2 3">DSM 21303</strain>
    </source>
</reference>
<feature type="compositionally biased region" description="Polar residues" evidence="1">
    <location>
        <begin position="17"/>
        <end position="26"/>
    </location>
</feature>
<organism evidence="2 3">
    <name type="scientific">Thiocapsa imhoffii</name>
    <dbReference type="NCBI Taxonomy" id="382777"/>
    <lineage>
        <taxon>Bacteria</taxon>
        <taxon>Pseudomonadati</taxon>
        <taxon>Pseudomonadota</taxon>
        <taxon>Gammaproteobacteria</taxon>
        <taxon>Chromatiales</taxon>
        <taxon>Chromatiaceae</taxon>
        <taxon>Thiocapsa</taxon>
    </lineage>
</organism>
<evidence type="ECO:0000256" key="1">
    <source>
        <dbReference type="SAM" id="MobiDB-lite"/>
    </source>
</evidence>
<comment type="caution">
    <text evidence="2">The sequence shown here is derived from an EMBL/GenBank/DDBJ whole genome shotgun (WGS) entry which is preliminary data.</text>
</comment>
<dbReference type="InterPro" id="IPR027417">
    <property type="entry name" value="P-loop_NTPase"/>
</dbReference>
<dbReference type="Gene3D" id="3.40.50.10810">
    <property type="entry name" value="Tandem AAA-ATPase domain"/>
    <property type="match status" value="1"/>
</dbReference>
<dbReference type="RefSeq" id="WP_200389325.1">
    <property type="nucleotide sequence ID" value="NZ_NRSD01000026.1"/>
</dbReference>
<dbReference type="CDD" id="cd09179">
    <property type="entry name" value="PLDc_N_DEXD_a"/>
    <property type="match status" value="1"/>
</dbReference>
<sequence length="567" mass="61810">MTANANPEIRGMEHTNRSASFQQRDWQPRYRSTTSDVLHDFYIPALRASVRYDRVAGYFRSTSLAAASQGFSALVKNKGHVRLVVGADLDPEDALVILDHRDDVRLAATLLANLADRQGWPESVENGLALLAWMLKAGCLEIRVALRRHRKTGAALPYGSRVDGYVHEKWAVFTDAESHRLIAEGSLNESRTALEINAENIGVHADWWGPREAERADLYAGDFETIWENRDPGLYVLDLPLAVRERLIEIAGIVTRPKEIDGSSELPPDVAGPTAREWLQFAILREAPRMPNGRLVGMATAPVAPWPHQTIVARRLITAYPYSFLLCDEVGLGKTIEAGLALRSLILSGLARRVLIAPPASLARQWQIERGDSDPVRTLAQAGHHADRGESEEALARHFFIRAALQGDDAPQPRPAACLPGTGRADRQPGAAAHPADAQDPVHASRARRVRGPGRLFAGAGQTHHRGQRPTGARLHRLLPELPATAFRVQPVRHRRDPAAPTRAGEVDAGTPVGETGQEPVGIRGVRSRRGSGAGRGRHGGHRAVAQEPERGRFALGVGDAHADAGR</sequence>
<gene>
    <name evidence="2" type="ORF">CKO25_18015</name>
</gene>
<feature type="region of interest" description="Disordered" evidence="1">
    <location>
        <begin position="494"/>
        <end position="567"/>
    </location>
</feature>
<name>A0A9X1BBB0_9GAMM</name>
<dbReference type="Proteomes" id="UP001138802">
    <property type="component" value="Unassembled WGS sequence"/>
</dbReference>
<feature type="compositionally biased region" description="Basic residues" evidence="1">
    <location>
        <begin position="526"/>
        <end position="542"/>
    </location>
</feature>
<dbReference type="AlphaFoldDB" id="A0A9X1BBB0"/>
<dbReference type="SUPFAM" id="SSF52540">
    <property type="entry name" value="P-loop containing nucleoside triphosphate hydrolases"/>
    <property type="match status" value="1"/>
</dbReference>
<feature type="region of interest" description="Disordered" evidence="1">
    <location>
        <begin position="406"/>
        <end position="448"/>
    </location>
</feature>
<evidence type="ECO:0000313" key="2">
    <source>
        <dbReference type="EMBL" id="MBK1646506.1"/>
    </source>
</evidence>
<evidence type="ECO:0000313" key="3">
    <source>
        <dbReference type="Proteomes" id="UP001138802"/>
    </source>
</evidence>
<keyword evidence="3" id="KW-1185">Reference proteome</keyword>
<evidence type="ECO:0008006" key="4">
    <source>
        <dbReference type="Google" id="ProtNLM"/>
    </source>
</evidence>
<protein>
    <recommendedName>
        <fullName evidence="4">Helicase ATP-binding domain-containing protein</fullName>
    </recommendedName>
</protein>
<dbReference type="EMBL" id="NRSD01000026">
    <property type="protein sequence ID" value="MBK1646506.1"/>
    <property type="molecule type" value="Genomic_DNA"/>
</dbReference>
<feature type="region of interest" description="Disordered" evidence="1">
    <location>
        <begin position="1"/>
        <end position="26"/>
    </location>
</feature>